<dbReference type="STRING" id="139825.A0A401G5U5"/>
<dbReference type="CDD" id="cd02440">
    <property type="entry name" value="AdoMet_MTases"/>
    <property type="match status" value="1"/>
</dbReference>
<accession>A0A401G5U5</accession>
<dbReference type="GO" id="GO:0008168">
    <property type="term" value="F:methyltransferase activity"/>
    <property type="evidence" value="ECO:0007669"/>
    <property type="project" value="UniProtKB-KW"/>
</dbReference>
<feature type="domain" description="Methyltransferase" evidence="2">
    <location>
        <begin position="169"/>
        <end position="264"/>
    </location>
</feature>
<dbReference type="InterPro" id="IPR041698">
    <property type="entry name" value="Methyltransf_25"/>
</dbReference>
<organism evidence="3 4">
    <name type="scientific">Sparassis crispa</name>
    <dbReference type="NCBI Taxonomy" id="139825"/>
    <lineage>
        <taxon>Eukaryota</taxon>
        <taxon>Fungi</taxon>
        <taxon>Dikarya</taxon>
        <taxon>Basidiomycota</taxon>
        <taxon>Agaricomycotina</taxon>
        <taxon>Agaricomycetes</taxon>
        <taxon>Polyporales</taxon>
        <taxon>Sparassidaceae</taxon>
        <taxon>Sparassis</taxon>
    </lineage>
</organism>
<evidence type="ECO:0000313" key="4">
    <source>
        <dbReference type="Proteomes" id="UP000287166"/>
    </source>
</evidence>
<evidence type="ECO:0000313" key="3">
    <source>
        <dbReference type="EMBL" id="GBE77545.1"/>
    </source>
</evidence>
<dbReference type="Gene3D" id="3.40.50.150">
    <property type="entry name" value="Vaccinia Virus protein VP39"/>
    <property type="match status" value="1"/>
</dbReference>
<dbReference type="PANTHER" id="PTHR43591">
    <property type="entry name" value="METHYLTRANSFERASE"/>
    <property type="match status" value="1"/>
</dbReference>
<keyword evidence="4" id="KW-1185">Reference proteome</keyword>
<dbReference type="InterPro" id="IPR029063">
    <property type="entry name" value="SAM-dependent_MTases_sf"/>
</dbReference>
<dbReference type="EMBL" id="BFAD01000001">
    <property type="protein sequence ID" value="GBE77545.1"/>
    <property type="molecule type" value="Genomic_DNA"/>
</dbReference>
<gene>
    <name evidence="3" type="ORF">SCP_0104220</name>
</gene>
<keyword evidence="3" id="KW-0489">Methyltransferase</keyword>
<keyword evidence="3" id="KW-0808">Transferase</keyword>
<evidence type="ECO:0000256" key="1">
    <source>
        <dbReference type="SAM" id="MobiDB-lite"/>
    </source>
</evidence>
<dbReference type="GeneID" id="38774462"/>
<comment type="caution">
    <text evidence="3">The sequence shown here is derived from an EMBL/GenBank/DDBJ whole genome shotgun (WGS) entry which is preliminary data.</text>
</comment>
<name>A0A401G5U5_9APHY</name>
<dbReference type="OrthoDB" id="2013972at2759"/>
<dbReference type="InParanoid" id="A0A401G5U5"/>
<reference evidence="3 4" key="1">
    <citation type="journal article" date="2018" name="Sci. Rep.">
        <title>Genome sequence of the cauliflower mushroom Sparassis crispa (Hanabiratake) and its association with beneficial usage.</title>
        <authorList>
            <person name="Kiyama R."/>
            <person name="Furutani Y."/>
            <person name="Kawaguchi K."/>
            <person name="Nakanishi T."/>
        </authorList>
    </citation>
    <scope>NUCLEOTIDE SEQUENCE [LARGE SCALE GENOMIC DNA]</scope>
</reference>
<evidence type="ECO:0000259" key="2">
    <source>
        <dbReference type="Pfam" id="PF13649"/>
    </source>
</evidence>
<dbReference type="PANTHER" id="PTHR43591:SF24">
    <property type="entry name" value="2-METHOXY-6-POLYPRENYL-1,4-BENZOQUINOL METHYLASE, MITOCHONDRIAL"/>
    <property type="match status" value="1"/>
</dbReference>
<feature type="region of interest" description="Disordered" evidence="1">
    <location>
        <begin position="1"/>
        <end position="105"/>
    </location>
</feature>
<proteinExistence type="predicted"/>
<dbReference type="Pfam" id="PF13649">
    <property type="entry name" value="Methyltransf_25"/>
    <property type="match status" value="1"/>
</dbReference>
<feature type="compositionally biased region" description="Polar residues" evidence="1">
    <location>
        <begin position="16"/>
        <end position="32"/>
    </location>
</feature>
<sequence>MRFRFQQKPGRRNHKSSGSQVDSAHSQHTTSPVRVERSSARDYVGNRSLPPWRNKALPPTPEDDTTNTEPVIAINGPNSPLSSPPPDDEEYDQHDGSNGGHHDKDWLRNVNCTVLHRGMPHHPFRREDAPYMESYSAASLENEHYSFVLLCHLNALPTFKYYGKPPENILDLGCGQGFWVLHAANSWADSHVTGIDLIDVHRFSQSRVRRENVSWVRGNFVKDDLPFPDDTFDLVRMANLTLCVPTERWNFVLTQVRRVLKPGGRLEFIDDELFFPCISSPAEASCQFTRPLSCNSTPITSYSDGEDSGVGNDGPLSCDIPLRRTRTWSIVPHEWPSRFHGDYTPSDSRTNYEMSVDIATSLEGLFENMLDREYKISCKPGMLIPRLLTGLFGNAHKSHFFELFVPEQTVLVGEDVNSKAARVLSDGSIAPKAARFLLSGKKSISSCNRPPYQPPGLVVYRTTCGIDRYEPPTVILFDPCELEMHACKNMNTLLGCKHALTNFALDQRDKNGDPTISEEQFSERVWDYDQFRRKRFNWPADYPGLRMEEDDDTPAPKPMLLRLFSNLATLPIFERQPYLPGDSPRKDDKRLMNVRRISVYQAVKAPQA</sequence>
<dbReference type="GO" id="GO:0032259">
    <property type="term" value="P:methylation"/>
    <property type="evidence" value="ECO:0007669"/>
    <property type="project" value="UniProtKB-KW"/>
</dbReference>
<feature type="compositionally biased region" description="Basic residues" evidence="1">
    <location>
        <begin position="1"/>
        <end position="15"/>
    </location>
</feature>
<protein>
    <submittedName>
        <fullName evidence="3">S-adenosyl-L-methionine-dependent methyltransferase</fullName>
    </submittedName>
</protein>
<dbReference type="RefSeq" id="XP_027608458.1">
    <property type="nucleotide sequence ID" value="XM_027752657.1"/>
</dbReference>
<dbReference type="AlphaFoldDB" id="A0A401G5U5"/>
<dbReference type="SUPFAM" id="SSF53335">
    <property type="entry name" value="S-adenosyl-L-methionine-dependent methyltransferases"/>
    <property type="match status" value="1"/>
</dbReference>
<dbReference type="Proteomes" id="UP000287166">
    <property type="component" value="Unassembled WGS sequence"/>
</dbReference>